<sequence>MATVNLVDSVKGATTSEYGGIREAFLKATGLTAIEGQDVASFILNPPSDSIYLCVRKIGSSIQAMRLRPDSRGVIDLDCLENENYEIEAYSMSTDPPLLLHKFQMKKSDDGVDVHAVDLKATALDTRFSKSDTPLGGAVVLGKFTDRNGYSCNLNGKTDNQGNITLVLPEGVIENLIAKKSEIVVEKQGTITLPPPSATPTNIPRKPKCIMIDSDTSSFSATVKPDEPDARVVVLGDISGSMSCGTQMDILRRSFEKIFDKCQKNKWKISLASWDTSVEWCTETWIQPNENEHVKLWIKNQHARGNNDMRNPIDDCMRRYPDVTDVYIMCDGDVTPFNAYQGELNWGQHRAKYEQAKFHFIALGRTASHESMEAMAFTGGGTFTEST</sequence>
<dbReference type="InterPro" id="IPR002035">
    <property type="entry name" value="VWF_A"/>
</dbReference>
<name>A0A815X6I3_9BILA</name>
<dbReference type="Proteomes" id="UP000663855">
    <property type="component" value="Unassembled WGS sequence"/>
</dbReference>
<evidence type="ECO:0000313" key="5">
    <source>
        <dbReference type="EMBL" id="CAF3850707.1"/>
    </source>
</evidence>
<dbReference type="Proteomes" id="UP000681967">
    <property type="component" value="Unassembled WGS sequence"/>
</dbReference>
<evidence type="ECO:0000313" key="3">
    <source>
        <dbReference type="EMBL" id="CAF1551157.1"/>
    </source>
</evidence>
<organism evidence="3 8">
    <name type="scientific">Rotaria magnacalcarata</name>
    <dbReference type="NCBI Taxonomy" id="392030"/>
    <lineage>
        <taxon>Eukaryota</taxon>
        <taxon>Metazoa</taxon>
        <taxon>Spiralia</taxon>
        <taxon>Gnathifera</taxon>
        <taxon>Rotifera</taxon>
        <taxon>Eurotatoria</taxon>
        <taxon>Bdelloidea</taxon>
        <taxon>Philodinida</taxon>
        <taxon>Philodinidae</taxon>
        <taxon>Rotaria</taxon>
    </lineage>
</organism>
<dbReference type="Proteomes" id="UP000676336">
    <property type="component" value="Unassembled WGS sequence"/>
</dbReference>
<evidence type="ECO:0000313" key="6">
    <source>
        <dbReference type="EMBL" id="CAF3855118.1"/>
    </source>
</evidence>
<dbReference type="EMBL" id="CAJNOW010006980">
    <property type="protein sequence ID" value="CAF1500959.1"/>
    <property type="molecule type" value="Genomic_DNA"/>
</dbReference>
<dbReference type="EMBL" id="CAJNRE010016093">
    <property type="protein sequence ID" value="CAF2143356.1"/>
    <property type="molecule type" value="Genomic_DNA"/>
</dbReference>
<evidence type="ECO:0000259" key="1">
    <source>
        <dbReference type="Pfam" id="PF13768"/>
    </source>
</evidence>
<dbReference type="InterPro" id="IPR036465">
    <property type="entry name" value="vWFA_dom_sf"/>
</dbReference>
<dbReference type="EMBL" id="CAJNOV010014508">
    <property type="protein sequence ID" value="CAF1551157.1"/>
    <property type="molecule type" value="Genomic_DNA"/>
</dbReference>
<dbReference type="EMBL" id="CAJOBJ010000911">
    <property type="protein sequence ID" value="CAF3850707.1"/>
    <property type="molecule type" value="Genomic_DNA"/>
</dbReference>
<proteinExistence type="predicted"/>
<dbReference type="SUPFAM" id="SSF53300">
    <property type="entry name" value="vWA-like"/>
    <property type="match status" value="1"/>
</dbReference>
<evidence type="ECO:0000313" key="8">
    <source>
        <dbReference type="Proteomes" id="UP000663855"/>
    </source>
</evidence>
<dbReference type="Proteomes" id="UP000663834">
    <property type="component" value="Unassembled WGS sequence"/>
</dbReference>
<dbReference type="EMBL" id="CAJOBH010001442">
    <property type="protein sequence ID" value="CAF3855118.1"/>
    <property type="molecule type" value="Genomic_DNA"/>
</dbReference>
<dbReference type="AlphaFoldDB" id="A0A815X6I3"/>
<dbReference type="EMBL" id="CAJOBI010004430">
    <property type="protein sequence ID" value="CAF4001549.1"/>
    <property type="molecule type" value="Genomic_DNA"/>
</dbReference>
<dbReference type="Gene3D" id="3.40.50.410">
    <property type="entry name" value="von Willebrand factor, type A domain"/>
    <property type="match status" value="1"/>
</dbReference>
<evidence type="ECO:0000313" key="4">
    <source>
        <dbReference type="EMBL" id="CAF2143356.1"/>
    </source>
</evidence>
<comment type="caution">
    <text evidence="3">The sequence shown here is derived from an EMBL/GenBank/DDBJ whole genome shotgun (WGS) entry which is preliminary data.</text>
</comment>
<gene>
    <name evidence="6" type="ORF">BYL167_LOCUS6074</name>
    <name evidence="3" type="ORF">CJN711_LOCUS30417</name>
    <name evidence="5" type="ORF">GIL414_LOCUS3947</name>
    <name evidence="2" type="ORF">KQP761_LOCUS14619</name>
    <name evidence="4" type="ORF">MBJ925_LOCUS29901</name>
    <name evidence="7" type="ORF">SMN809_LOCUS11961</name>
</gene>
<dbReference type="Proteomes" id="UP000681720">
    <property type="component" value="Unassembled WGS sequence"/>
</dbReference>
<feature type="domain" description="VWFA" evidence="1">
    <location>
        <begin position="231"/>
        <end position="382"/>
    </location>
</feature>
<evidence type="ECO:0000313" key="2">
    <source>
        <dbReference type="EMBL" id="CAF1500959.1"/>
    </source>
</evidence>
<dbReference type="OrthoDB" id="10054811at2759"/>
<accession>A0A815X6I3</accession>
<evidence type="ECO:0000313" key="7">
    <source>
        <dbReference type="EMBL" id="CAF4001549.1"/>
    </source>
</evidence>
<reference evidence="3" key="1">
    <citation type="submission" date="2021-02" db="EMBL/GenBank/DDBJ databases">
        <authorList>
            <person name="Nowell W R."/>
        </authorList>
    </citation>
    <scope>NUCLEOTIDE SEQUENCE</scope>
</reference>
<protein>
    <recommendedName>
        <fullName evidence="1">VWFA domain-containing protein</fullName>
    </recommendedName>
</protein>
<dbReference type="Proteomes" id="UP000663824">
    <property type="component" value="Unassembled WGS sequence"/>
</dbReference>
<dbReference type="Pfam" id="PF13768">
    <property type="entry name" value="VWA_3"/>
    <property type="match status" value="1"/>
</dbReference>